<dbReference type="Proteomes" id="UP000749471">
    <property type="component" value="Unassembled WGS sequence"/>
</dbReference>
<evidence type="ECO:0000313" key="2">
    <source>
        <dbReference type="EMBL" id="MBU5436909.1"/>
    </source>
</evidence>
<dbReference type="Pfam" id="PF13556">
    <property type="entry name" value="HTH_30"/>
    <property type="match status" value="1"/>
</dbReference>
<dbReference type="PROSITE" id="PS50887">
    <property type="entry name" value="GGDEF"/>
    <property type="match status" value="1"/>
</dbReference>
<dbReference type="InterPro" id="IPR025736">
    <property type="entry name" value="PucR_C-HTH_dom"/>
</dbReference>
<dbReference type="InterPro" id="IPR000160">
    <property type="entry name" value="GGDEF_dom"/>
</dbReference>
<dbReference type="Pfam" id="PF17853">
    <property type="entry name" value="GGDEF_2"/>
    <property type="match status" value="1"/>
</dbReference>
<dbReference type="EMBL" id="JAHLPM010000002">
    <property type="protein sequence ID" value="MBU5436909.1"/>
    <property type="molecule type" value="Genomic_DNA"/>
</dbReference>
<organism evidence="2 3">
    <name type="scientific">Tissierella simiarum</name>
    <dbReference type="NCBI Taxonomy" id="2841534"/>
    <lineage>
        <taxon>Bacteria</taxon>
        <taxon>Bacillati</taxon>
        <taxon>Bacillota</taxon>
        <taxon>Tissierellia</taxon>
        <taxon>Tissierellales</taxon>
        <taxon>Tissierellaceae</taxon>
        <taxon>Tissierella</taxon>
    </lineage>
</organism>
<sequence length="534" mass="62617">MRVQDLLKQFDDFYVLAGEEGLNRNVSTVSVMDAPDIYNWMKGGEFLITTAYVMKDDPLELKDLVIRLNNAGTSALGIKLNRFIKKLPEEVKKVGDQLKFPIIFVPDHYAFTDVINPVLSRIVNTQAKKLERSEKIHRSFTEIAIKGKGTEDIMNTLYRILGKSVAYIDLLFNKNYIRSNTKEFKSDIGEIRLDNLLKKYSSYPVRIGSVLYGYLIVTKEKEDNDGLEKVTIEHASTVLKLEIQKKLSNSQIEQKYRDEFVQDLLMNNIRTKEEVENRAALYGWKMDKGLICITLDIDNFKEKFISIENTRNLEIERDKIFSISRKIMKENFSKVYYTTFSDSTIYLIEPDIDEYIKFQERLQKVLENLREEVRNRSNFTLTIGIGSYKESVMDVYISFIESQKAVRIGRSIYEKDRIVFYSDLGIYNVLYNLSLEEEAKSFCNKNIKSLVDYDKSNNTKYVETLYCLVKNDWNLKSTAEQLFIHYNTMKYRYGKICEVLKLDLNNRETKFNIEFCLRLMSMSDQYSLYMKTNI</sequence>
<dbReference type="InterPro" id="IPR051448">
    <property type="entry name" value="CdaR-like_regulators"/>
</dbReference>
<dbReference type="PANTHER" id="PTHR33744:SF1">
    <property type="entry name" value="DNA-BINDING TRANSCRIPTIONAL ACTIVATOR ADER"/>
    <property type="match status" value="1"/>
</dbReference>
<evidence type="ECO:0000259" key="1">
    <source>
        <dbReference type="PROSITE" id="PS50887"/>
    </source>
</evidence>
<dbReference type="RefSeq" id="WP_216516503.1">
    <property type="nucleotide sequence ID" value="NZ_JAHLPM010000002.1"/>
</dbReference>
<protein>
    <submittedName>
        <fullName evidence="2">PucR family transcriptional regulator ligand-binding domain-containing protein</fullName>
    </submittedName>
</protein>
<dbReference type="PANTHER" id="PTHR33744">
    <property type="entry name" value="CARBOHYDRATE DIACID REGULATOR"/>
    <property type="match status" value="1"/>
</dbReference>
<accession>A0ABS6E289</accession>
<comment type="caution">
    <text evidence="2">The sequence shown here is derived from an EMBL/GenBank/DDBJ whole genome shotgun (WGS) entry which is preliminary data.</text>
</comment>
<proteinExistence type="predicted"/>
<dbReference type="InterPro" id="IPR012914">
    <property type="entry name" value="PucR_dom"/>
</dbReference>
<keyword evidence="3" id="KW-1185">Reference proteome</keyword>
<dbReference type="Pfam" id="PF07905">
    <property type="entry name" value="PucR"/>
    <property type="match status" value="1"/>
</dbReference>
<evidence type="ECO:0000313" key="3">
    <source>
        <dbReference type="Proteomes" id="UP000749471"/>
    </source>
</evidence>
<gene>
    <name evidence="2" type="ORF">KQI42_02745</name>
</gene>
<name>A0ABS6E289_9FIRM</name>
<reference evidence="2 3" key="1">
    <citation type="submission" date="2021-06" db="EMBL/GenBank/DDBJ databases">
        <authorList>
            <person name="Sun Q."/>
            <person name="Li D."/>
        </authorList>
    </citation>
    <scope>NUCLEOTIDE SEQUENCE [LARGE SCALE GENOMIC DNA]</scope>
    <source>
        <strain evidence="2 3">MSJ-40</strain>
    </source>
</reference>
<dbReference type="InterPro" id="IPR041522">
    <property type="entry name" value="CdaR_GGDEF"/>
</dbReference>
<feature type="domain" description="GGDEF" evidence="1">
    <location>
        <begin position="288"/>
        <end position="423"/>
    </location>
</feature>